<dbReference type="AlphaFoldDB" id="A0A1E3HXA3"/>
<feature type="compositionally biased region" description="Polar residues" evidence="1">
    <location>
        <begin position="307"/>
        <end position="316"/>
    </location>
</feature>
<reference evidence="2 3" key="1">
    <citation type="submission" date="2016-06" db="EMBL/GenBank/DDBJ databases">
        <title>Evolution of pathogenesis and genome organization in the Tremellales.</title>
        <authorList>
            <person name="Cuomo C."/>
            <person name="Litvintseva A."/>
            <person name="Heitman J."/>
            <person name="Chen Y."/>
            <person name="Sun S."/>
            <person name="Springer D."/>
            <person name="Dromer F."/>
            <person name="Young S."/>
            <person name="Zeng Q."/>
            <person name="Chapman S."/>
            <person name="Gujja S."/>
            <person name="Saif S."/>
            <person name="Birren B."/>
        </authorList>
    </citation>
    <scope>NUCLEOTIDE SEQUENCE [LARGE SCALE GENOMIC DNA]</scope>
    <source>
        <strain evidence="2 3">CBS 6039</strain>
    </source>
</reference>
<feature type="compositionally biased region" description="Polar residues" evidence="1">
    <location>
        <begin position="944"/>
        <end position="955"/>
    </location>
</feature>
<feature type="compositionally biased region" description="Low complexity" evidence="1">
    <location>
        <begin position="243"/>
        <end position="254"/>
    </location>
</feature>
<feature type="region of interest" description="Disordered" evidence="1">
    <location>
        <begin position="934"/>
        <end position="1056"/>
    </location>
</feature>
<dbReference type="Proteomes" id="UP000094065">
    <property type="component" value="Unassembled WGS sequence"/>
</dbReference>
<dbReference type="GeneID" id="30154366"/>
<feature type="region of interest" description="Disordered" evidence="1">
    <location>
        <begin position="1"/>
        <end position="254"/>
    </location>
</feature>
<evidence type="ECO:0008006" key="4">
    <source>
        <dbReference type="Google" id="ProtNLM"/>
    </source>
</evidence>
<feature type="compositionally biased region" description="Polar residues" evidence="1">
    <location>
        <begin position="387"/>
        <end position="423"/>
    </location>
</feature>
<feature type="compositionally biased region" description="Polar residues" evidence="1">
    <location>
        <begin position="197"/>
        <end position="226"/>
    </location>
</feature>
<feature type="compositionally biased region" description="Low complexity" evidence="1">
    <location>
        <begin position="111"/>
        <end position="145"/>
    </location>
</feature>
<feature type="compositionally biased region" description="Polar residues" evidence="1">
    <location>
        <begin position="13"/>
        <end position="28"/>
    </location>
</feature>
<feature type="compositionally biased region" description="Polar residues" evidence="1">
    <location>
        <begin position="705"/>
        <end position="716"/>
    </location>
</feature>
<comment type="caution">
    <text evidence="2">The sequence shown here is derived from an EMBL/GenBank/DDBJ whole genome shotgun (WGS) entry which is preliminary data.</text>
</comment>
<name>A0A1E3HXA3_9TREE</name>
<feature type="compositionally biased region" description="Low complexity" evidence="1">
    <location>
        <begin position="37"/>
        <end position="61"/>
    </location>
</feature>
<accession>A0A1E3HXA3</accession>
<feature type="compositionally biased region" description="Low complexity" evidence="1">
    <location>
        <begin position="575"/>
        <end position="591"/>
    </location>
</feature>
<keyword evidence="3" id="KW-1185">Reference proteome</keyword>
<proteinExistence type="predicted"/>
<feature type="compositionally biased region" description="Low complexity" evidence="1">
    <location>
        <begin position="623"/>
        <end position="638"/>
    </location>
</feature>
<dbReference type="RefSeq" id="XP_018995503.1">
    <property type="nucleotide sequence ID" value="XM_019136834.1"/>
</dbReference>
<feature type="compositionally biased region" description="Low complexity" evidence="1">
    <location>
        <begin position="269"/>
        <end position="283"/>
    </location>
</feature>
<feature type="compositionally biased region" description="Low complexity" evidence="1">
    <location>
        <begin position="1008"/>
        <end position="1023"/>
    </location>
</feature>
<sequence length="1137" mass="118049">MSSLPHKVHPAMSTGSPSSLHPQPQPRITRSPGGNRLSTVLASSPLSSSPSSVHAPVASVPLRDEPERDTAMSMDRTNSALSTTSTSSLPPRPLPRRRSTDASGGLDYYWSSLAGAGASSSSSSLALSLASPGGGSAMALSPPGGNASLSGSPTATGLKQMRSHGNLGMNAGGGRQNSDGGYFGYGQQTHLGAPQRPNYNRADSGSSTDSQNPNPNYISSPLSISGNRPLAADHLASSPGGWSASSNYSKSATSGLSVAGLDLQQRQWSYTTDESSSSDSQYSPVSYRKKLDEPTQDFSAQDRRWQVRSSAQSGTTYVPDKEDTSDIPPPKPQPQMQDKDWEKTPREAEVEQFTTPTAAAWQERPDLRPPQFVFATGDRAGERLSPAGSSSSHTHTQGRGTPVTGTSSASRYTPTNPPSSARPSSPYVRTPQSAGNPTGPLAHFAANRETPRSAPAWKSEFELSGGNAEGEEEDTVKGRNRRTLPAVAPSSSTDLAGIMNGDQADQPILVFPVTSEPEPINKSLPTITHTPHSPFPSPPPKDNRPPTKTNLSSSSLASSSSSLSAPPARPDRSPSRGTAPTSTFTTSPSISELTEMLGGAIDEIGLIDSRDTPPPTISAPPKNAGSGSSESNSSASSGLKKRPQMSLDTDVSGDGKGLEPPAELVNKGEKEPITPTSLPQRGMSLAASEDAEEEGQAGMGVASTLPASPTRTSPSDYHSPLPEHPSLPGGSVNYPPLPRPWPSAMQTTQIKSLASPGARALAYARAINELSRGDTGLGWWCTHMQGEMNRPISGSRAPNMRKFKMGSVNSAGGGGGLVISEPSNFVQGTPVSPSAPPMLDLAPVNPHPRNVSTGSEFPMRADSYSAREISQRVVDPADQPTALPANLPYPQVQQAANNPGFNGGGGLRPSQSMQSVSSFASGKKGFFSAIRKGGSKKESMSLGPPTSSPIATSPGGSVGKKDIRGLPISAPRAGTASPQKSGGAESPGGLQAPRVQASISSPMGPRGPRSAVSPKASSPSQSPSREHHGRSSLDTGLARMMPPPALGRGEREGRGSLDGGVVVIGKERQAPVSAPSPLSAGSGAGGVSGIDDIRTMVEVLPHVEKSVLRAYLVNNGNDQMRALGAYLEDERHGTVRY</sequence>
<feature type="compositionally biased region" description="Polar residues" evidence="1">
    <location>
        <begin position="147"/>
        <end position="157"/>
    </location>
</feature>
<feature type="region of interest" description="Disordered" evidence="1">
    <location>
        <begin position="268"/>
        <end position="740"/>
    </location>
</feature>
<gene>
    <name evidence="2" type="ORF">L202_03057</name>
</gene>
<organism evidence="2 3">
    <name type="scientific">Cryptococcus amylolentus CBS 6039</name>
    <dbReference type="NCBI Taxonomy" id="1295533"/>
    <lineage>
        <taxon>Eukaryota</taxon>
        <taxon>Fungi</taxon>
        <taxon>Dikarya</taxon>
        <taxon>Basidiomycota</taxon>
        <taxon>Agaricomycotina</taxon>
        <taxon>Tremellomycetes</taxon>
        <taxon>Tremellales</taxon>
        <taxon>Cryptococcaceae</taxon>
        <taxon>Cryptococcus</taxon>
    </lineage>
</organism>
<evidence type="ECO:0000313" key="3">
    <source>
        <dbReference type="Proteomes" id="UP000094065"/>
    </source>
</evidence>
<evidence type="ECO:0000256" key="1">
    <source>
        <dbReference type="SAM" id="MobiDB-lite"/>
    </source>
</evidence>
<dbReference type="OrthoDB" id="2413468at2759"/>
<protein>
    <recommendedName>
        <fullName evidence="4">CUE domain-containing protein</fullName>
    </recommendedName>
</protein>
<dbReference type="STRING" id="1295533.A0A1E3HXA3"/>
<evidence type="ECO:0000313" key="2">
    <source>
        <dbReference type="EMBL" id="ODN80937.1"/>
    </source>
</evidence>
<feature type="compositionally biased region" description="Low complexity" evidence="1">
    <location>
        <begin position="546"/>
        <end position="566"/>
    </location>
</feature>
<feature type="compositionally biased region" description="Basic and acidic residues" evidence="1">
    <location>
        <begin position="337"/>
        <end position="349"/>
    </location>
</feature>
<feature type="region of interest" description="Disordered" evidence="1">
    <location>
        <begin position="892"/>
        <end position="918"/>
    </location>
</feature>
<dbReference type="EMBL" id="AWGJ01000004">
    <property type="protein sequence ID" value="ODN80937.1"/>
    <property type="molecule type" value="Genomic_DNA"/>
</dbReference>